<protein>
    <submittedName>
        <fullName evidence="1">Uncharacterized protein</fullName>
    </submittedName>
</protein>
<dbReference type="OrthoDB" id="1099474at2"/>
<gene>
    <name evidence="1" type="ORF">ARC23_14585</name>
</gene>
<dbReference type="Proteomes" id="UP000051757">
    <property type="component" value="Unassembled WGS sequence"/>
</dbReference>
<comment type="caution">
    <text evidence="1">The sequence shown here is derived from an EMBL/GenBank/DDBJ whole genome shotgun (WGS) entry which is preliminary data.</text>
</comment>
<evidence type="ECO:0000313" key="1">
    <source>
        <dbReference type="EMBL" id="KRG49309.1"/>
    </source>
</evidence>
<organism evidence="1 2">
    <name type="scientific">Stenotrophomonas beteli</name>
    <dbReference type="NCBI Taxonomy" id="3384461"/>
    <lineage>
        <taxon>Bacteria</taxon>
        <taxon>Pseudomonadati</taxon>
        <taxon>Pseudomonadota</taxon>
        <taxon>Gammaproteobacteria</taxon>
        <taxon>Lysobacterales</taxon>
        <taxon>Lysobacteraceae</taxon>
        <taxon>Stenotrophomonas</taxon>
        <taxon>Stenotrophomonas maltophilia group</taxon>
    </lineage>
</organism>
<proteinExistence type="predicted"/>
<dbReference type="EMBL" id="LLXV01000047">
    <property type="protein sequence ID" value="KRG49309.1"/>
    <property type="molecule type" value="Genomic_DNA"/>
</dbReference>
<sequence>MLARVSNIEAFRKWRDADDQPVADLVRYITVDQPTKAMLAGTAFHDALEHAVPGDYEVLQAMDHTFHLPDCELVLPTIREVRAYGEYGALTVTGKVDCLDGKRVDDHKTTSRFDAERYLAGYQWRFYLDLFGADVFRWNVFELKEVGELEYRVSPPQLLEVTRYPGLHDDCMQLALDYLAFAEEHLPAGYSTEVAA</sequence>
<dbReference type="AlphaFoldDB" id="A0A0R0AWH4"/>
<keyword evidence="2" id="KW-1185">Reference proteome</keyword>
<evidence type="ECO:0000313" key="2">
    <source>
        <dbReference type="Proteomes" id="UP000051757"/>
    </source>
</evidence>
<name>A0A0R0AWH4_9GAMM</name>
<accession>A0A0R0AWH4</accession>
<reference evidence="1 2" key="1">
    <citation type="journal article" date="2016" name="Front. Microbiol.">
        <title>Genome Sequence of Type Strains of Genus Stenotrophomonas.</title>
        <authorList>
            <person name="Patil P.P."/>
            <person name="Midha S."/>
            <person name="Kumar S."/>
            <person name="Patil P.B."/>
        </authorList>
    </citation>
    <scope>NUCLEOTIDE SEQUENCE [LARGE SCALE GENOMIC DNA]</scope>
    <source>
        <strain evidence="1 2">LMG 978</strain>
    </source>
</reference>